<keyword evidence="2" id="KW-0969">Cilium</keyword>
<dbReference type="RefSeq" id="WP_112294934.1">
    <property type="nucleotide sequence ID" value="NZ_CBCSBS010000002.1"/>
</dbReference>
<feature type="chain" id="PRO_5016296260" evidence="1">
    <location>
        <begin position="17"/>
        <end position="214"/>
    </location>
</feature>
<keyword evidence="2" id="KW-0966">Cell projection</keyword>
<evidence type="ECO:0000313" key="2">
    <source>
        <dbReference type="EMBL" id="AWW50243.1"/>
    </source>
</evidence>
<reference evidence="3" key="1">
    <citation type="submission" date="2018-06" db="EMBL/GenBank/DDBJ databases">
        <title>Description of a new Polynucleobacter species.</title>
        <authorList>
            <person name="Hahn M.W."/>
        </authorList>
    </citation>
    <scope>NUCLEOTIDE SEQUENCE [LARGE SCALE GENOMIC DNA]</scope>
    <source>
        <strain evidence="3">MG-25-Pas1-D2</strain>
    </source>
</reference>
<name>A0A2Z4JU83_9BURK</name>
<sequence length="214" mass="23651">MNITSKLIICVISALAIGGCATSRSTLDIQLPKGQPSQSNGKQVYINSIVDKRSFQVSPPNPDIPSLDPSEDQTEQIKMRAIGRKRNGFGKALGDMLLKDGETVQSLTDKSIRQAFEDKGYSIVANKDGVTKDTYIVDVNIEKFWAWMNPGFWQITLSSEISTDVIIKSSKGTTNQQISVKAADGYQVATESNWMEIIQKSIQLYINDLKSKLN</sequence>
<accession>A0A2Z4JU83</accession>
<proteinExistence type="predicted"/>
<dbReference type="EMBL" id="CP030085">
    <property type="protein sequence ID" value="AWW50243.1"/>
    <property type="molecule type" value="Genomic_DNA"/>
</dbReference>
<dbReference type="PROSITE" id="PS51257">
    <property type="entry name" value="PROKAR_LIPOPROTEIN"/>
    <property type="match status" value="1"/>
</dbReference>
<organism evidence="2 3">
    <name type="scientific">Polynucleobacter paneuropaeus</name>
    <dbReference type="NCBI Taxonomy" id="2527775"/>
    <lineage>
        <taxon>Bacteria</taxon>
        <taxon>Pseudomonadati</taxon>
        <taxon>Pseudomonadota</taxon>
        <taxon>Betaproteobacteria</taxon>
        <taxon>Burkholderiales</taxon>
        <taxon>Burkholderiaceae</taxon>
        <taxon>Polynucleobacter</taxon>
    </lineage>
</organism>
<dbReference type="AlphaFoldDB" id="A0A2Z4JU83"/>
<keyword evidence="1" id="KW-0732">Signal</keyword>
<dbReference type="Proteomes" id="UP000248592">
    <property type="component" value="Chromosome"/>
</dbReference>
<evidence type="ECO:0000256" key="1">
    <source>
        <dbReference type="SAM" id="SignalP"/>
    </source>
</evidence>
<gene>
    <name evidence="2" type="ORF">Pas1_07535</name>
</gene>
<feature type="signal peptide" evidence="1">
    <location>
        <begin position="1"/>
        <end position="16"/>
    </location>
</feature>
<protein>
    <submittedName>
        <fullName evidence="2">Flagellar biosynthesis protein</fullName>
    </submittedName>
</protein>
<keyword evidence="2" id="KW-0282">Flagellum</keyword>
<evidence type="ECO:0000313" key="3">
    <source>
        <dbReference type="Proteomes" id="UP000248592"/>
    </source>
</evidence>